<evidence type="ECO:0000259" key="3">
    <source>
        <dbReference type="Pfam" id="PF13962"/>
    </source>
</evidence>
<accession>A0ABY9CKB9</accession>
<feature type="compositionally biased region" description="Basic and acidic residues" evidence="1">
    <location>
        <begin position="320"/>
        <end position="337"/>
    </location>
</feature>
<evidence type="ECO:0000313" key="5">
    <source>
        <dbReference type="Proteomes" id="UP001227230"/>
    </source>
</evidence>
<keyword evidence="5" id="KW-1185">Reference proteome</keyword>
<organism evidence="4 5">
    <name type="scientific">Vitis vinifera</name>
    <name type="common">Grape</name>
    <dbReference type="NCBI Taxonomy" id="29760"/>
    <lineage>
        <taxon>Eukaryota</taxon>
        <taxon>Viridiplantae</taxon>
        <taxon>Streptophyta</taxon>
        <taxon>Embryophyta</taxon>
        <taxon>Tracheophyta</taxon>
        <taxon>Spermatophyta</taxon>
        <taxon>Magnoliopsida</taxon>
        <taxon>eudicotyledons</taxon>
        <taxon>Gunneridae</taxon>
        <taxon>Pentapetalae</taxon>
        <taxon>rosids</taxon>
        <taxon>Vitales</taxon>
        <taxon>Vitaceae</taxon>
        <taxon>Viteae</taxon>
        <taxon>Vitis</taxon>
    </lineage>
</organism>
<dbReference type="Gene3D" id="1.25.40.20">
    <property type="entry name" value="Ankyrin repeat-containing domain"/>
    <property type="match status" value="2"/>
</dbReference>
<sequence>MADTKRKDRIAELYQALKKKNKYLAQICGDQPLEDPLQAISNIYDNTFLHLAIRFKQKDMVEELLTMLPEEGNPPLWNIKNKEGNTILHELACSDSMMNLAGKVLGRYEPYEDKRKELEMLLTARNEFGETPIFCAARHGQTEMFKFLAKEMKLKVGSVKDVMSLPEDMKLKELQELSKSQHHLQRDDKTTVLHISITTECFELAYYIARTYSYLIEENDRESMTALQYLACNPTAFGKNMKMRQGVMEELMISLDPFKELGNNLKKIFNMCTSKDNIGNGDTRMTSYKRCSPILQKLVELLVKDSINSQEVDPSNTKKLKSDGQESPKMEGQKPQENEGQNSNEYKKSNETPLFLATISGIKEIVEEILLYHPKELEHTNRKGMNILQVAILHRQEEIFYMLVKSEVLPRSLFLSTNDQGNSLLHMVGQNTKSRASEKMQNPAFQLRNELLLFQDVKKACKMHLTKPLNNDHQTAEELFAASKENLHQNAKEWLMRTGENCTLLSVFIATVAFAAAYTVPGGPDQNTGIPILKCKPFFVVFIIADVISLTFALTSVGIFLSILTSTFPLQHFETYLLKKLTLGIKFMVFSVSMMAVAFGATIVLIMTHNWESIFWYVVAFLPVPIFFLSYSPLRSAVLMRSTELVKNFVPILLLPFLFPTYGAYKGQRWTKKKFRFCWNNTQSPQSTAARCTPV</sequence>
<dbReference type="PANTHER" id="PTHR24177:SF314">
    <property type="entry name" value="PROTEIN ACCELERATED CELL DEATH 6-LIKE ISOFORM X1"/>
    <property type="match status" value="1"/>
</dbReference>
<feature type="transmembrane region" description="Helical" evidence="2">
    <location>
        <begin position="646"/>
        <end position="665"/>
    </location>
</feature>
<gene>
    <name evidence="4" type="ORF">VitviT2T_014668</name>
</gene>
<feature type="transmembrane region" description="Helical" evidence="2">
    <location>
        <begin position="614"/>
        <end position="634"/>
    </location>
</feature>
<protein>
    <recommendedName>
        <fullName evidence="3">PGG domain-containing protein</fullName>
    </recommendedName>
</protein>
<dbReference type="InterPro" id="IPR002110">
    <property type="entry name" value="Ankyrin_rpt"/>
</dbReference>
<dbReference type="InterPro" id="IPR036770">
    <property type="entry name" value="Ankyrin_rpt-contain_sf"/>
</dbReference>
<evidence type="ECO:0000256" key="2">
    <source>
        <dbReference type="SAM" id="Phobius"/>
    </source>
</evidence>
<dbReference type="InterPro" id="IPR026961">
    <property type="entry name" value="PGG_dom"/>
</dbReference>
<name>A0ABY9CKB9_VITVI</name>
<dbReference type="Pfam" id="PF12796">
    <property type="entry name" value="Ank_2"/>
    <property type="match status" value="1"/>
</dbReference>
<reference evidence="4 5" key="1">
    <citation type="journal article" date="2023" name="Hortic Res">
        <title>The complete reference genome for grapevine (Vitis vinifera L.) genetics and breeding.</title>
        <authorList>
            <person name="Shi X."/>
            <person name="Cao S."/>
            <person name="Wang X."/>
            <person name="Huang S."/>
            <person name="Wang Y."/>
            <person name="Liu Z."/>
            <person name="Liu W."/>
            <person name="Leng X."/>
            <person name="Peng Y."/>
            <person name="Wang N."/>
            <person name="Wang Y."/>
            <person name="Ma Z."/>
            <person name="Xu X."/>
            <person name="Zhang F."/>
            <person name="Xue H."/>
            <person name="Zhong H."/>
            <person name="Wang Y."/>
            <person name="Zhang K."/>
            <person name="Velt A."/>
            <person name="Avia K."/>
            <person name="Holtgrawe D."/>
            <person name="Grimplet J."/>
            <person name="Matus J.T."/>
            <person name="Ware D."/>
            <person name="Wu X."/>
            <person name="Wang H."/>
            <person name="Liu C."/>
            <person name="Fang Y."/>
            <person name="Rustenholz C."/>
            <person name="Cheng Z."/>
            <person name="Xiao H."/>
            <person name="Zhou Y."/>
        </authorList>
    </citation>
    <scope>NUCLEOTIDE SEQUENCE [LARGE SCALE GENOMIC DNA]</scope>
    <source>
        <strain evidence="5">cv. Pinot noir / PN40024</strain>
        <tissue evidence="4">Leaf</tissue>
    </source>
</reference>
<feature type="transmembrane region" description="Helical" evidence="2">
    <location>
        <begin position="502"/>
        <end position="520"/>
    </location>
</feature>
<feature type="transmembrane region" description="Helical" evidence="2">
    <location>
        <begin position="585"/>
        <end position="608"/>
    </location>
</feature>
<feature type="region of interest" description="Disordered" evidence="1">
    <location>
        <begin position="310"/>
        <end position="349"/>
    </location>
</feature>
<dbReference type="PANTHER" id="PTHR24177">
    <property type="entry name" value="CASKIN"/>
    <property type="match status" value="1"/>
</dbReference>
<proteinExistence type="predicted"/>
<dbReference type="Pfam" id="PF13962">
    <property type="entry name" value="PGG"/>
    <property type="match status" value="1"/>
</dbReference>
<evidence type="ECO:0000313" key="4">
    <source>
        <dbReference type="EMBL" id="WJZ95937.1"/>
    </source>
</evidence>
<keyword evidence="2" id="KW-1133">Transmembrane helix</keyword>
<dbReference type="EMBL" id="CP126657">
    <property type="protein sequence ID" value="WJZ95937.1"/>
    <property type="molecule type" value="Genomic_DNA"/>
</dbReference>
<dbReference type="SMART" id="SM00248">
    <property type="entry name" value="ANK"/>
    <property type="match status" value="4"/>
</dbReference>
<dbReference type="Proteomes" id="UP001227230">
    <property type="component" value="Chromosome 10"/>
</dbReference>
<feature type="transmembrane region" description="Helical" evidence="2">
    <location>
        <begin position="540"/>
        <end position="564"/>
    </location>
</feature>
<keyword evidence="2" id="KW-0812">Transmembrane</keyword>
<keyword evidence="2" id="KW-0472">Membrane</keyword>
<evidence type="ECO:0000256" key="1">
    <source>
        <dbReference type="SAM" id="MobiDB-lite"/>
    </source>
</evidence>
<feature type="domain" description="PGG" evidence="3">
    <location>
        <begin position="493"/>
        <end position="604"/>
    </location>
</feature>
<dbReference type="SUPFAM" id="SSF48403">
    <property type="entry name" value="Ankyrin repeat"/>
    <property type="match status" value="1"/>
</dbReference>